<dbReference type="RefSeq" id="WP_170302612.1">
    <property type="nucleotide sequence ID" value="NZ_BAAAZB010000005.1"/>
</dbReference>
<dbReference type="InterPro" id="IPR045619">
    <property type="entry name" value="DUF6443"/>
</dbReference>
<keyword evidence="3" id="KW-1185">Reference proteome</keyword>
<evidence type="ECO:0000313" key="3">
    <source>
        <dbReference type="Proteomes" id="UP000468388"/>
    </source>
</evidence>
<dbReference type="EMBL" id="WRXO01000001">
    <property type="protein sequence ID" value="MVT39186.1"/>
    <property type="molecule type" value="Genomic_DNA"/>
</dbReference>
<name>A0A6N8J4I7_9BACT</name>
<dbReference type="Pfam" id="PF20041">
    <property type="entry name" value="DUF6443"/>
    <property type="match status" value="1"/>
</dbReference>
<comment type="caution">
    <text evidence="2">The sequence shown here is derived from an EMBL/GenBank/DDBJ whole genome shotgun (WGS) entry which is preliminary data.</text>
</comment>
<reference evidence="2 3" key="1">
    <citation type="submission" date="2019-12" db="EMBL/GenBank/DDBJ databases">
        <title>The draft genomic sequence of strain Chitinophaga oryziterrae JCM 16595.</title>
        <authorList>
            <person name="Zhang X."/>
        </authorList>
    </citation>
    <scope>NUCLEOTIDE SEQUENCE [LARGE SCALE GENOMIC DNA]</scope>
    <source>
        <strain evidence="2 3">JCM 16595</strain>
    </source>
</reference>
<dbReference type="AlphaFoldDB" id="A0A6N8J4I7"/>
<dbReference type="Proteomes" id="UP000468388">
    <property type="component" value="Unassembled WGS sequence"/>
</dbReference>
<gene>
    <name evidence="2" type="ORF">GO495_01205</name>
</gene>
<evidence type="ECO:0000259" key="1">
    <source>
        <dbReference type="Pfam" id="PF20041"/>
    </source>
</evidence>
<organism evidence="2 3">
    <name type="scientific">Chitinophaga oryziterrae</name>
    <dbReference type="NCBI Taxonomy" id="1031224"/>
    <lineage>
        <taxon>Bacteria</taxon>
        <taxon>Pseudomonadati</taxon>
        <taxon>Bacteroidota</taxon>
        <taxon>Chitinophagia</taxon>
        <taxon>Chitinophagales</taxon>
        <taxon>Chitinophagaceae</taxon>
        <taxon>Chitinophaga</taxon>
    </lineage>
</organism>
<protein>
    <recommendedName>
        <fullName evidence="1">DUF6443 domain-containing protein</fullName>
    </recommendedName>
</protein>
<accession>A0A6N8J4I7</accession>
<feature type="domain" description="DUF6443" evidence="1">
    <location>
        <begin position="47"/>
        <end position="188"/>
    </location>
</feature>
<proteinExistence type="predicted"/>
<evidence type="ECO:0000313" key="2">
    <source>
        <dbReference type="EMBL" id="MVT39186.1"/>
    </source>
</evidence>
<sequence length="303" mass="33190">MLLLIVSGYIYAQTPNEPTRVTATAVTVPAAYTNTTTNYIRTWVPNKPLTDATAVSATSTTISEVTQTTQYFDGLARPLQMVSKGISTTGKDLVSPVVYDAFGQEQYKYLPYVAQTGNASDGKFKTNPFNDQKAFYQDAVLNPGASGESIYYNQTEFEASPLNRVMKTFSPGNSWAKEGGNHPIENKYLVNALTDSVRIWTIGAGLPASSSTYAPGTLFKDVTINEAGNQVVTYKDVEDQIVLKKVQSATTPGTAHIGWLCTYYVYDDLNNLRFVIPPLAVERSMIAGWNVSAVADELCFQYQ</sequence>